<name>A0A940MD94_9ACTN</name>
<keyword evidence="2" id="KW-1185">Reference proteome</keyword>
<dbReference type="Proteomes" id="UP000670475">
    <property type="component" value="Unassembled WGS sequence"/>
</dbReference>
<dbReference type="RefSeq" id="WP_209340897.1">
    <property type="nucleotide sequence ID" value="NZ_JAGIQL010000063.1"/>
</dbReference>
<reference evidence="1" key="1">
    <citation type="submission" date="2021-03" db="EMBL/GenBank/DDBJ databases">
        <title>Whole genome sequence of Streptomyces bomunensis MMS17-BM035.</title>
        <authorList>
            <person name="Lee J.H."/>
        </authorList>
    </citation>
    <scope>NUCLEOTIDE SEQUENCE</scope>
    <source>
        <strain evidence="1">MMS17-BM035</strain>
    </source>
</reference>
<accession>A0A940MD94</accession>
<dbReference type="EMBL" id="JAGIQL010000063">
    <property type="protein sequence ID" value="MBP0459154.1"/>
    <property type="molecule type" value="Genomic_DNA"/>
</dbReference>
<dbReference type="AlphaFoldDB" id="A0A940MD94"/>
<organism evidence="1 2">
    <name type="scientific">Streptomyces montanisoli</name>
    <dbReference type="NCBI Taxonomy" id="2798581"/>
    <lineage>
        <taxon>Bacteria</taxon>
        <taxon>Bacillati</taxon>
        <taxon>Actinomycetota</taxon>
        <taxon>Actinomycetes</taxon>
        <taxon>Kitasatosporales</taxon>
        <taxon>Streptomycetaceae</taxon>
        <taxon>Streptomyces</taxon>
    </lineage>
</organism>
<proteinExistence type="predicted"/>
<gene>
    <name evidence="1" type="ORF">JFN87_16815</name>
</gene>
<comment type="caution">
    <text evidence="1">The sequence shown here is derived from an EMBL/GenBank/DDBJ whole genome shotgun (WGS) entry which is preliminary data.</text>
</comment>
<evidence type="ECO:0000313" key="2">
    <source>
        <dbReference type="Proteomes" id="UP000670475"/>
    </source>
</evidence>
<sequence>MTASDRAAERAVVVEKLCVRPFPAVPSRTGGVVSGPLYHWAELDSTPVWDGDVADARAEEERQDGECGWLVAAVRALWGEEPDVVSPAGLLLREAAGERLPEPWRQLAHAVPELNVWQRAGRWMAIGVSGFGDDHERALVAVVTATDPP</sequence>
<protein>
    <submittedName>
        <fullName evidence="1">Uncharacterized protein</fullName>
    </submittedName>
</protein>
<evidence type="ECO:0000313" key="1">
    <source>
        <dbReference type="EMBL" id="MBP0459154.1"/>
    </source>
</evidence>